<keyword evidence="2" id="KW-1185">Reference proteome</keyword>
<reference evidence="2" key="1">
    <citation type="journal article" date="2024" name="Front. Bioeng. Biotechnol.">
        <title>Genome-scale model development and genomic sequencing of the oleaginous clade Lipomyces.</title>
        <authorList>
            <person name="Czajka J.J."/>
            <person name="Han Y."/>
            <person name="Kim J."/>
            <person name="Mondo S.J."/>
            <person name="Hofstad B.A."/>
            <person name="Robles A."/>
            <person name="Haridas S."/>
            <person name="Riley R."/>
            <person name="LaButti K."/>
            <person name="Pangilinan J."/>
            <person name="Andreopoulos W."/>
            <person name="Lipzen A."/>
            <person name="Yan J."/>
            <person name="Wang M."/>
            <person name="Ng V."/>
            <person name="Grigoriev I.V."/>
            <person name="Spatafora J.W."/>
            <person name="Magnuson J.K."/>
            <person name="Baker S.E."/>
            <person name="Pomraning K.R."/>
        </authorList>
    </citation>
    <scope>NUCLEOTIDE SEQUENCE [LARGE SCALE GENOMIC DNA]</scope>
    <source>
        <strain evidence="2">CBS 7786</strain>
    </source>
</reference>
<comment type="caution">
    <text evidence="1">The sequence shown here is derived from an EMBL/GenBank/DDBJ whole genome shotgun (WGS) entry which is preliminary data.</text>
</comment>
<proteinExistence type="predicted"/>
<organism evidence="1 2">
    <name type="scientific">Lipomyces kononenkoae</name>
    <name type="common">Yeast</name>
    <dbReference type="NCBI Taxonomy" id="34357"/>
    <lineage>
        <taxon>Eukaryota</taxon>
        <taxon>Fungi</taxon>
        <taxon>Dikarya</taxon>
        <taxon>Ascomycota</taxon>
        <taxon>Saccharomycotina</taxon>
        <taxon>Lipomycetes</taxon>
        <taxon>Lipomycetales</taxon>
        <taxon>Lipomycetaceae</taxon>
        <taxon>Lipomyces</taxon>
    </lineage>
</organism>
<name>A0ACC3SXP6_LIPKO</name>
<evidence type="ECO:0000313" key="1">
    <source>
        <dbReference type="EMBL" id="KAK9236412.1"/>
    </source>
</evidence>
<gene>
    <name evidence="1" type="ORF">V1525DRAFT_420420</name>
</gene>
<evidence type="ECO:0000313" key="2">
    <source>
        <dbReference type="Proteomes" id="UP001433508"/>
    </source>
</evidence>
<sequence>MRTLSLSPTGVSEEDQKLKADVGLWLRKFGSSIGILLCSRRNQGFDFLQPIGRPRLISRRSRPFGPPSFAGHTWFGTLDIALMEVFKMDVHTNDIGSEQYIVVDDGAATVQADSLDIGLALSVDEKDIANFAGD</sequence>
<accession>A0ACC3SXP6</accession>
<protein>
    <submittedName>
        <fullName evidence="1">Uncharacterized protein</fullName>
    </submittedName>
</protein>
<dbReference type="Proteomes" id="UP001433508">
    <property type="component" value="Unassembled WGS sequence"/>
</dbReference>
<dbReference type="EMBL" id="MU971388">
    <property type="protein sequence ID" value="KAK9236412.1"/>
    <property type="molecule type" value="Genomic_DNA"/>
</dbReference>